<feature type="compositionally biased region" description="Low complexity" evidence="1">
    <location>
        <begin position="49"/>
        <end position="65"/>
    </location>
</feature>
<name>A0A6A5EWA8_PERFL</name>
<gene>
    <name evidence="2" type="ORF">PFLUV_G00017060</name>
</gene>
<evidence type="ECO:0000313" key="2">
    <source>
        <dbReference type="EMBL" id="KAF1393541.1"/>
    </source>
</evidence>
<organism evidence="2 3">
    <name type="scientific">Perca fluviatilis</name>
    <name type="common">European perch</name>
    <dbReference type="NCBI Taxonomy" id="8168"/>
    <lineage>
        <taxon>Eukaryota</taxon>
        <taxon>Metazoa</taxon>
        <taxon>Chordata</taxon>
        <taxon>Craniata</taxon>
        <taxon>Vertebrata</taxon>
        <taxon>Euteleostomi</taxon>
        <taxon>Actinopterygii</taxon>
        <taxon>Neopterygii</taxon>
        <taxon>Teleostei</taxon>
        <taxon>Neoteleostei</taxon>
        <taxon>Acanthomorphata</taxon>
        <taxon>Eupercaria</taxon>
        <taxon>Perciformes</taxon>
        <taxon>Percoidei</taxon>
        <taxon>Percidae</taxon>
        <taxon>Percinae</taxon>
        <taxon>Perca</taxon>
    </lineage>
</organism>
<evidence type="ECO:0000313" key="3">
    <source>
        <dbReference type="Proteomes" id="UP000465112"/>
    </source>
</evidence>
<reference evidence="2 3" key="1">
    <citation type="submission" date="2019-06" db="EMBL/GenBank/DDBJ databases">
        <title>A chromosome-scale genome assembly of the European perch, Perca fluviatilis.</title>
        <authorList>
            <person name="Roques C."/>
            <person name="Zahm M."/>
            <person name="Cabau C."/>
            <person name="Klopp C."/>
            <person name="Bouchez O."/>
            <person name="Donnadieu C."/>
            <person name="Kuhl H."/>
            <person name="Gislard M."/>
            <person name="Guendouz S."/>
            <person name="Journot L."/>
            <person name="Haffray P."/>
            <person name="Bestin A."/>
            <person name="Morvezen R."/>
            <person name="Feron R."/>
            <person name="Wen M."/>
            <person name="Jouanno E."/>
            <person name="Herpin A."/>
            <person name="Schartl M."/>
            <person name="Postlethwait J."/>
            <person name="Schaerlinger B."/>
            <person name="Chardard D."/>
            <person name="Lecocq T."/>
            <person name="Poncet C."/>
            <person name="Jaffrelo L."/>
            <person name="Lampietro C."/>
            <person name="Guiguen Y."/>
        </authorList>
    </citation>
    <scope>NUCLEOTIDE SEQUENCE [LARGE SCALE GENOMIC DNA]</scope>
    <source>
        <tissue evidence="2">Blood</tissue>
    </source>
</reference>
<feature type="compositionally biased region" description="Basic and acidic residues" evidence="1">
    <location>
        <begin position="39"/>
        <end position="48"/>
    </location>
</feature>
<accession>A0A6A5EWA8</accession>
<dbReference type="Proteomes" id="UP000465112">
    <property type="component" value="Chromosome 2"/>
</dbReference>
<dbReference type="AlphaFoldDB" id="A0A6A5EWA8"/>
<feature type="region of interest" description="Disordered" evidence="1">
    <location>
        <begin position="22"/>
        <end position="65"/>
    </location>
</feature>
<evidence type="ECO:0000256" key="1">
    <source>
        <dbReference type="SAM" id="MobiDB-lite"/>
    </source>
</evidence>
<dbReference type="EMBL" id="VHII01000002">
    <property type="protein sequence ID" value="KAF1393541.1"/>
    <property type="molecule type" value="Genomic_DNA"/>
</dbReference>
<protein>
    <submittedName>
        <fullName evidence="2">Uncharacterized protein</fullName>
    </submittedName>
</protein>
<proteinExistence type="predicted"/>
<comment type="caution">
    <text evidence="2">The sequence shown here is derived from an EMBL/GenBank/DDBJ whole genome shotgun (WGS) entry which is preliminary data.</text>
</comment>
<sequence length="101" mass="11468">MYQRADPHRSEFDRYLFKSITYLPDPPTYQSSSASVLASERELTRDQSSRASQRSVSPSCSRPSYSPFILRFSVLVVSATVSKVVPVQQVHTEAPRRQTTE</sequence>
<keyword evidence="3" id="KW-1185">Reference proteome</keyword>